<dbReference type="AlphaFoldDB" id="A0A1A8KZZ5"/>
<organism evidence="2">
    <name type="scientific">Nothobranchius pienaari</name>
    <dbReference type="NCBI Taxonomy" id="704102"/>
    <lineage>
        <taxon>Eukaryota</taxon>
        <taxon>Metazoa</taxon>
        <taxon>Chordata</taxon>
        <taxon>Craniata</taxon>
        <taxon>Vertebrata</taxon>
        <taxon>Euteleostomi</taxon>
        <taxon>Actinopterygii</taxon>
        <taxon>Neopterygii</taxon>
        <taxon>Teleostei</taxon>
        <taxon>Neoteleostei</taxon>
        <taxon>Acanthomorphata</taxon>
        <taxon>Ovalentaria</taxon>
        <taxon>Atherinomorphae</taxon>
        <taxon>Cyprinodontiformes</taxon>
        <taxon>Nothobranchiidae</taxon>
        <taxon>Nothobranchius</taxon>
    </lineage>
</organism>
<dbReference type="EMBL" id="HAEG01002589">
    <property type="protein sequence ID" value="SBR67555.1"/>
    <property type="molecule type" value="Transcribed_RNA"/>
</dbReference>
<protein>
    <submittedName>
        <fullName evidence="2">Uncharacterized protein</fullName>
    </submittedName>
</protein>
<name>A0A1A8KZZ5_9TELE</name>
<dbReference type="EMBL" id="HAEF01000575">
    <property type="protein sequence ID" value="SBR37957.1"/>
    <property type="molecule type" value="Transcribed_RNA"/>
</dbReference>
<proteinExistence type="predicted"/>
<evidence type="ECO:0000313" key="2">
    <source>
        <dbReference type="EMBL" id="SBR37957.1"/>
    </source>
</evidence>
<reference evidence="2" key="1">
    <citation type="submission" date="2016-05" db="EMBL/GenBank/DDBJ databases">
        <authorList>
            <person name="Lavstsen T."/>
            <person name="Jespersen J.S."/>
        </authorList>
    </citation>
    <scope>NUCLEOTIDE SEQUENCE</scope>
    <source>
        <tissue evidence="2">Brain</tissue>
    </source>
</reference>
<feature type="region of interest" description="Disordered" evidence="1">
    <location>
        <begin position="35"/>
        <end position="84"/>
    </location>
</feature>
<sequence length="136" mass="15297">MCIDLKTTKLCFSTLYTHRRWSRFSTGMEQWDCGADNTEHRDGEAGRGGASPNAEEPVQTLANSAPTQSCGSKPSPHNAAQKLRPTRKYQKLQFHPHPLGAGVRSEQILIDSHVKNTNFTAEINMFTAWYQNMFLV</sequence>
<reference evidence="2" key="2">
    <citation type="submission" date="2016-06" db="EMBL/GenBank/DDBJ databases">
        <title>The genome of a short-lived fish provides insights into sex chromosome evolution and the genetic control of aging.</title>
        <authorList>
            <person name="Reichwald K."/>
            <person name="Felder M."/>
            <person name="Petzold A."/>
            <person name="Koch P."/>
            <person name="Groth M."/>
            <person name="Platzer M."/>
        </authorList>
    </citation>
    <scope>NUCLEOTIDE SEQUENCE</scope>
    <source>
        <tissue evidence="2">Brain</tissue>
    </source>
</reference>
<accession>A0A1A8KZZ5</accession>
<evidence type="ECO:0000256" key="1">
    <source>
        <dbReference type="SAM" id="MobiDB-lite"/>
    </source>
</evidence>
<feature type="compositionally biased region" description="Polar residues" evidence="1">
    <location>
        <begin position="60"/>
        <end position="72"/>
    </location>
</feature>
<gene>
    <name evidence="2" type="primary">Nfu_g_1_006762</name>
</gene>